<feature type="domain" description="Agd3 CBM87" evidence="2">
    <location>
        <begin position="56"/>
        <end position="271"/>
    </location>
</feature>
<dbReference type="InterPro" id="IPR050788">
    <property type="entry name" value="Yeast_SRP1/TIP1_CWP"/>
</dbReference>
<evidence type="ECO:0000259" key="3">
    <source>
        <dbReference type="Pfam" id="PF25117"/>
    </source>
</evidence>
<feature type="domain" description="Agd3 deacetylase" evidence="1">
    <location>
        <begin position="285"/>
        <end position="653"/>
    </location>
</feature>
<organism evidence="4 5">
    <name type="scientific">Hyaloscypha variabilis (strain UAMH 11265 / GT02V1 / F)</name>
    <name type="common">Meliniomyces variabilis</name>
    <dbReference type="NCBI Taxonomy" id="1149755"/>
    <lineage>
        <taxon>Eukaryota</taxon>
        <taxon>Fungi</taxon>
        <taxon>Dikarya</taxon>
        <taxon>Ascomycota</taxon>
        <taxon>Pezizomycotina</taxon>
        <taxon>Leotiomycetes</taxon>
        <taxon>Helotiales</taxon>
        <taxon>Hyaloscyphaceae</taxon>
        <taxon>Hyaloscypha</taxon>
        <taxon>Hyaloscypha variabilis</taxon>
    </lineage>
</organism>
<dbReference type="AlphaFoldDB" id="A0A2J6RU34"/>
<dbReference type="PANTHER" id="PTHR31002:SF34">
    <property type="entry name" value="CELL WALL PROTEIN CWP1-RELATED"/>
    <property type="match status" value="1"/>
</dbReference>
<dbReference type="InterPro" id="IPR056825">
    <property type="entry name" value="Agd3_C"/>
</dbReference>
<evidence type="ECO:0000259" key="1">
    <source>
        <dbReference type="Pfam" id="PF25115"/>
    </source>
</evidence>
<evidence type="ECO:0000313" key="4">
    <source>
        <dbReference type="EMBL" id="PMD42027.1"/>
    </source>
</evidence>
<dbReference type="Pfam" id="PF25116">
    <property type="entry name" value="CBM87_Agd3"/>
    <property type="match status" value="1"/>
</dbReference>
<evidence type="ECO:0000259" key="2">
    <source>
        <dbReference type="Pfam" id="PF25116"/>
    </source>
</evidence>
<dbReference type="Pfam" id="PF25115">
    <property type="entry name" value="Agd3_CE"/>
    <property type="match status" value="1"/>
</dbReference>
<dbReference type="PANTHER" id="PTHR31002">
    <property type="entry name" value="SERIPAUPERIN"/>
    <property type="match status" value="1"/>
</dbReference>
<protein>
    <recommendedName>
        <fullName evidence="6">Extracellular serine-rich protein</fullName>
    </recommendedName>
</protein>
<dbReference type="EMBL" id="KZ613943">
    <property type="protein sequence ID" value="PMD42027.1"/>
    <property type="molecule type" value="Genomic_DNA"/>
</dbReference>
<feature type="domain" description="Agd3 C-terminal" evidence="3">
    <location>
        <begin position="661"/>
        <end position="723"/>
    </location>
</feature>
<evidence type="ECO:0000313" key="5">
    <source>
        <dbReference type="Proteomes" id="UP000235786"/>
    </source>
</evidence>
<gene>
    <name evidence="4" type="ORF">L207DRAFT_485453</name>
</gene>
<dbReference type="Proteomes" id="UP000235786">
    <property type="component" value="Unassembled WGS sequence"/>
</dbReference>
<evidence type="ECO:0008006" key="6">
    <source>
        <dbReference type="Google" id="ProtNLM"/>
    </source>
</evidence>
<accession>A0A2J6RU34</accession>
<dbReference type="STRING" id="1149755.A0A2J6RU34"/>
<sequence length="725" mass="78872">MIPVPAVGSSSISVATILSSSFVVAPPPSRSSSVLIHPSVSSTITTSPISTGPTTIKSTILVFARDTASGYSAYSGLNAIGIPYQLVIVPQAGITLPVLNTSSTAGNYGGIVILSEVSYNYGASLGFQSALSAAQWASLYQYQSDFGVYMVRMDAFPGPAFGTRALGGCCNSTVEQLISISDISKFPGSGLQVGAGLSTTGLWHYPANITDSTIAIEFAQFAPAASSGYPNFSTAGVINNIDGRQQMVFFINFASDWSYTSVLLQHAWISWLTRGLYAGYRRINLNTQVDDMFLDTDIYSPNGTTYQVTTDDLDEHIDWMKDINANRLTPGSNYFIEVGHNGNGNIEDAASNDPRELCTEVGEIQLSQPNQVVLTPLEFVKPLGTGTNQWPSTPATFNWTTKCSNLDALYQWWTVPTNLNSYAHISHTFTHELEDNATYFDVYREITFNQAWLNQSKISGATMFSFNGIIPPAITGLHNGDAIRAWHDAGIRNVVGDNTRPSLMNSQNEMWPLMSTVEANGFAGMQISGRWATNIYYNCQLPDCCVLEWIATSAGKGNYSDMLELETRTNVRHLLGLHHDAFMFHQANLNYVTAPLMTVNGNEDTFSLLQVWVETITAELSRLVTWPIISQKQDDFAAGFMNRMTRDQCSTSLEWAINPIAKNITGVTLTTTNNTCAAPIPVTFPGSVTNTQGFTAEQIGTDPLTLWVSMNGAPVTFTLTTPVAL</sequence>
<dbReference type="OrthoDB" id="2113314at2759"/>
<dbReference type="InterPro" id="IPR056827">
    <property type="entry name" value="CBM87_Agd3"/>
</dbReference>
<name>A0A2J6RU34_HYAVF</name>
<dbReference type="Pfam" id="PF25117">
    <property type="entry name" value="Agd3_C"/>
    <property type="match status" value="1"/>
</dbReference>
<proteinExistence type="predicted"/>
<dbReference type="InterPro" id="IPR056826">
    <property type="entry name" value="Agd3_CE"/>
</dbReference>
<keyword evidence="5" id="KW-1185">Reference proteome</keyword>
<reference evidence="4 5" key="1">
    <citation type="submission" date="2016-04" db="EMBL/GenBank/DDBJ databases">
        <title>A degradative enzymes factory behind the ericoid mycorrhizal symbiosis.</title>
        <authorList>
            <consortium name="DOE Joint Genome Institute"/>
            <person name="Martino E."/>
            <person name="Morin E."/>
            <person name="Grelet G."/>
            <person name="Kuo A."/>
            <person name="Kohler A."/>
            <person name="Daghino S."/>
            <person name="Barry K."/>
            <person name="Choi C."/>
            <person name="Cichocki N."/>
            <person name="Clum A."/>
            <person name="Copeland A."/>
            <person name="Hainaut M."/>
            <person name="Haridas S."/>
            <person name="Labutti K."/>
            <person name="Lindquist E."/>
            <person name="Lipzen A."/>
            <person name="Khouja H.-R."/>
            <person name="Murat C."/>
            <person name="Ohm R."/>
            <person name="Olson A."/>
            <person name="Spatafora J."/>
            <person name="Veneault-Fourrey C."/>
            <person name="Henrissat B."/>
            <person name="Grigoriev I."/>
            <person name="Martin F."/>
            <person name="Perotto S."/>
        </authorList>
    </citation>
    <scope>NUCLEOTIDE SEQUENCE [LARGE SCALE GENOMIC DNA]</scope>
    <source>
        <strain evidence="4 5">F</strain>
    </source>
</reference>